<proteinExistence type="predicted"/>
<dbReference type="Pfam" id="PF00270">
    <property type="entry name" value="DEAD"/>
    <property type="match status" value="1"/>
</dbReference>
<dbReference type="InterPro" id="IPR011545">
    <property type="entry name" value="DEAD/DEAH_box_helicase_dom"/>
</dbReference>
<evidence type="ECO:0000256" key="1">
    <source>
        <dbReference type="ARBA" id="ARBA00022741"/>
    </source>
</evidence>
<dbReference type="CDD" id="cd17921">
    <property type="entry name" value="DEXHc_Ski2"/>
    <property type="match status" value="1"/>
</dbReference>
<dbReference type="PANTHER" id="PTHR47961">
    <property type="entry name" value="DNA POLYMERASE THETA, PUTATIVE (AFU_ORTHOLOGUE AFUA_1G05260)-RELATED"/>
    <property type="match status" value="1"/>
</dbReference>
<evidence type="ECO:0000256" key="3">
    <source>
        <dbReference type="ARBA" id="ARBA00022806"/>
    </source>
</evidence>
<dbReference type="STRING" id="67285.AQI88_29645"/>
<dbReference type="GO" id="GO:0005524">
    <property type="term" value="F:ATP binding"/>
    <property type="evidence" value="ECO:0007669"/>
    <property type="project" value="UniProtKB-KW"/>
</dbReference>
<evidence type="ECO:0008006" key="10">
    <source>
        <dbReference type="Google" id="ProtNLM"/>
    </source>
</evidence>
<gene>
    <name evidence="8" type="ORF">AQI88_29645</name>
</gene>
<keyword evidence="1" id="KW-0547">Nucleotide-binding</keyword>
<protein>
    <recommendedName>
        <fullName evidence="10">DEAD/DEAH box helicase</fullName>
    </recommendedName>
</protein>
<evidence type="ECO:0000256" key="4">
    <source>
        <dbReference type="ARBA" id="ARBA00022840"/>
    </source>
</evidence>
<dbReference type="InterPro" id="IPR001650">
    <property type="entry name" value="Helicase_C-like"/>
</dbReference>
<comment type="caution">
    <text evidence="8">The sequence shown here is derived from an EMBL/GenBank/DDBJ whole genome shotgun (WGS) entry which is preliminary data.</text>
</comment>
<dbReference type="SMART" id="SM00490">
    <property type="entry name" value="HELICc"/>
    <property type="match status" value="1"/>
</dbReference>
<evidence type="ECO:0000256" key="5">
    <source>
        <dbReference type="SAM" id="MobiDB-lite"/>
    </source>
</evidence>
<dbReference type="InterPro" id="IPR027417">
    <property type="entry name" value="P-loop_NTPase"/>
</dbReference>
<dbReference type="RefSeq" id="WP_067004982.1">
    <property type="nucleotide sequence ID" value="NZ_BNDU01000006.1"/>
</dbReference>
<evidence type="ECO:0000313" key="9">
    <source>
        <dbReference type="Proteomes" id="UP000054241"/>
    </source>
</evidence>
<evidence type="ECO:0000313" key="8">
    <source>
        <dbReference type="EMBL" id="KUM92859.1"/>
    </source>
</evidence>
<reference evidence="8 9" key="1">
    <citation type="submission" date="2015-10" db="EMBL/GenBank/DDBJ databases">
        <title>Draft genome sequence of Streptomyces cellostaticus DSM 40189, type strain for the species Streptomyces cellostaticus.</title>
        <authorList>
            <person name="Ruckert C."/>
            <person name="Winkler A."/>
            <person name="Kalinowski J."/>
            <person name="Kampfer P."/>
            <person name="Glaeser S."/>
        </authorList>
    </citation>
    <scope>NUCLEOTIDE SEQUENCE [LARGE SCALE GENOMIC DNA]</scope>
    <source>
        <strain evidence="8 9">DSM 40189</strain>
    </source>
</reference>
<dbReference type="InterPro" id="IPR014001">
    <property type="entry name" value="Helicase_ATP-bd"/>
</dbReference>
<dbReference type="GO" id="GO:0016787">
    <property type="term" value="F:hydrolase activity"/>
    <property type="evidence" value="ECO:0007669"/>
    <property type="project" value="UniProtKB-KW"/>
</dbReference>
<keyword evidence="4" id="KW-0067">ATP-binding</keyword>
<feature type="domain" description="Helicase ATP-binding" evidence="6">
    <location>
        <begin position="307"/>
        <end position="481"/>
    </location>
</feature>
<dbReference type="OrthoDB" id="9815222at2"/>
<keyword evidence="3" id="KW-0347">Helicase</keyword>
<name>A0A101NGM0_9ACTN</name>
<dbReference type="SUPFAM" id="SSF52540">
    <property type="entry name" value="P-loop containing nucleoside triphosphate hydrolases"/>
    <property type="match status" value="1"/>
</dbReference>
<accession>A0A101NGM0</accession>
<dbReference type="GO" id="GO:0004386">
    <property type="term" value="F:helicase activity"/>
    <property type="evidence" value="ECO:0007669"/>
    <property type="project" value="UniProtKB-KW"/>
</dbReference>
<dbReference type="EMBL" id="LMWL01000056">
    <property type="protein sequence ID" value="KUM92859.1"/>
    <property type="molecule type" value="Genomic_DNA"/>
</dbReference>
<feature type="region of interest" description="Disordered" evidence="5">
    <location>
        <begin position="1"/>
        <end position="21"/>
    </location>
</feature>
<dbReference type="Proteomes" id="UP000054241">
    <property type="component" value="Unassembled WGS sequence"/>
</dbReference>
<sequence length="1189" mass="130580">MERTLNLPALRDALGPPQPDALPSPEQLIRLIADIEVGAIMNRFVIDDQVLTTAWYLHGVCALSEAAELYTPTRQRHAFAVSAHIFDLALAGTARAPAEQLSLAFAAQVGYRRAGQDPNATAVFRRVSHLCHGRAELAGVDLGGEPQVTVRDFIETLALEAGVAFLGLQTTAVRTLVRYWRDELAYLAEELQEPDLSGTLFGPAAAVVDAVAAMANFLTYGARNRLARAETALRSVLSGEAGSGDLNARWVAAHLLHLIGDLADGSLHSLLPPGTPRAVAQAFTLTSPPVLTLWPPQRELLTRPAANPLDPATDRLLVSVPTSAGKSLVSQLIMCTHLATVPGRVIYVSPLRSLSREMRRSLRDRLRVLDRELGVDTPDFPLWGEPVAEQDDDEADIDVVTPERLMHALRHDPQNALRDVTLIVIDEAHHLAQDQRGFLLEGLLAFCQAHPDAPRLVLLSAAIGNGAALAQWLDPDEPDVLFTSPWRGPRRLHGLLTTNPLWDQKTTVARRSKTKPWTTRVPVSVRISIRPAQAARIAELTTSHDDPLGELVFGQSDPKDWSSKDARSTPAYKMFARAANYLLPAGPMLVVTSTRQLAQNTARAMADHLPEHEPAHPLAEELSAQLGEAHPLIACTRHGVAFHHAALPTDVLEAIEGALRNDCIRAVVSTTTLTDGVNLPVRTVVITAALSEDQRSQANGVPGLDAAKLLNAVGRAGRAGQESEGWILLALNRKIDASDHDLFTPTEADLEVQSALTTERALNALAAAEELIAQSADGVLAVAQSLASDFISYVWFVLDADEQLAAGNPLQAIARLLAMQQLPDDLKTRWQHLAEQTHQRYLTTSPTARRRWTTTGTSLKSSQMLDRLAGQLAERVLRDIDPESVSAWDIIEPDILTLAQTLQVLDEERAFDVLLELPERRQAWVFHDRRAPRGRIRVQVDLQEAMHAWIDGTPIPELARQWLPQAPADWALEQTVANISETFEHYLSWTLGALIHLTNDHLTKESAPVRLRPDTAWCLRYGVDTEQALHLLTSGIHSRTLAHAIGRRAEVEGVAPTGLRRWLADQHITQWRTLYQAIDLEIDDLIEYVRTRRRSLLRALLQDSSVELAVDAYDRDAYLPWEAFESEVSLHWPESGPAEEIEITDAPGNSRGRVRAGDHADLVAVLRSGLPLAFTLQGDQLSISQADVE</sequence>
<feature type="domain" description="Helicase C-terminal" evidence="7">
    <location>
        <begin position="577"/>
        <end position="773"/>
    </location>
</feature>
<dbReference type="PANTHER" id="PTHR47961:SF6">
    <property type="entry name" value="DNA-DIRECTED DNA POLYMERASE"/>
    <property type="match status" value="1"/>
</dbReference>
<dbReference type="PROSITE" id="PS51194">
    <property type="entry name" value="HELICASE_CTER"/>
    <property type="match status" value="1"/>
</dbReference>
<dbReference type="GO" id="GO:0003676">
    <property type="term" value="F:nucleic acid binding"/>
    <property type="evidence" value="ECO:0007669"/>
    <property type="project" value="InterPro"/>
</dbReference>
<dbReference type="PROSITE" id="PS51192">
    <property type="entry name" value="HELICASE_ATP_BIND_1"/>
    <property type="match status" value="1"/>
</dbReference>
<dbReference type="InterPro" id="IPR050474">
    <property type="entry name" value="Hel308_SKI2-like"/>
</dbReference>
<evidence type="ECO:0000256" key="2">
    <source>
        <dbReference type="ARBA" id="ARBA00022801"/>
    </source>
</evidence>
<organism evidence="8 9">
    <name type="scientific">Streptomyces cellostaticus</name>
    <dbReference type="NCBI Taxonomy" id="67285"/>
    <lineage>
        <taxon>Bacteria</taxon>
        <taxon>Bacillati</taxon>
        <taxon>Actinomycetota</taxon>
        <taxon>Actinomycetes</taxon>
        <taxon>Kitasatosporales</taxon>
        <taxon>Streptomycetaceae</taxon>
        <taxon>Streptomyces</taxon>
    </lineage>
</organism>
<dbReference type="Gene3D" id="3.40.50.300">
    <property type="entry name" value="P-loop containing nucleotide triphosphate hydrolases"/>
    <property type="match status" value="2"/>
</dbReference>
<evidence type="ECO:0000259" key="7">
    <source>
        <dbReference type="PROSITE" id="PS51194"/>
    </source>
</evidence>
<keyword evidence="2" id="KW-0378">Hydrolase</keyword>
<dbReference type="AlphaFoldDB" id="A0A101NGM0"/>
<keyword evidence="9" id="KW-1185">Reference proteome</keyword>
<evidence type="ECO:0000259" key="6">
    <source>
        <dbReference type="PROSITE" id="PS51192"/>
    </source>
</evidence>
<dbReference type="SMART" id="SM00487">
    <property type="entry name" value="DEXDc"/>
    <property type="match status" value="1"/>
</dbReference>